<name>A0A397J033_9GLOM</name>
<comment type="caution">
    <text evidence="2">The sequence shown here is derived from an EMBL/GenBank/DDBJ whole genome shotgun (WGS) entry which is preliminary data.</text>
</comment>
<keyword evidence="3" id="KW-1185">Reference proteome</keyword>
<evidence type="ECO:0000313" key="3">
    <source>
        <dbReference type="Proteomes" id="UP000266861"/>
    </source>
</evidence>
<dbReference type="EMBL" id="PQFF01000123">
    <property type="protein sequence ID" value="RHZ80717.1"/>
    <property type="molecule type" value="Genomic_DNA"/>
</dbReference>
<accession>A0A397J033</accession>
<gene>
    <name evidence="2" type="ORF">Glove_132g59</name>
</gene>
<reference evidence="2 3" key="1">
    <citation type="submission" date="2018-08" db="EMBL/GenBank/DDBJ databases">
        <title>Genome and evolution of the arbuscular mycorrhizal fungus Diversispora epigaea (formerly Glomus versiforme) and its bacterial endosymbionts.</title>
        <authorList>
            <person name="Sun X."/>
            <person name="Fei Z."/>
            <person name="Harrison M."/>
        </authorList>
    </citation>
    <scope>NUCLEOTIDE SEQUENCE [LARGE SCALE GENOMIC DNA]</scope>
    <source>
        <strain evidence="2 3">IT104</strain>
    </source>
</reference>
<sequence>MLNATTTSIEQHQPNKGRDSGTWDIGTVKKPRDIQNVQYWFARVLEDLCKAKQVKEGNDKIRELHIKCSIEPEEYN</sequence>
<evidence type="ECO:0000313" key="2">
    <source>
        <dbReference type="EMBL" id="RHZ80717.1"/>
    </source>
</evidence>
<dbReference type="Proteomes" id="UP000266861">
    <property type="component" value="Unassembled WGS sequence"/>
</dbReference>
<feature type="region of interest" description="Disordered" evidence="1">
    <location>
        <begin position="1"/>
        <end position="27"/>
    </location>
</feature>
<organism evidence="2 3">
    <name type="scientific">Diversispora epigaea</name>
    <dbReference type="NCBI Taxonomy" id="1348612"/>
    <lineage>
        <taxon>Eukaryota</taxon>
        <taxon>Fungi</taxon>
        <taxon>Fungi incertae sedis</taxon>
        <taxon>Mucoromycota</taxon>
        <taxon>Glomeromycotina</taxon>
        <taxon>Glomeromycetes</taxon>
        <taxon>Diversisporales</taxon>
        <taxon>Diversisporaceae</taxon>
        <taxon>Diversispora</taxon>
    </lineage>
</organism>
<evidence type="ECO:0000256" key="1">
    <source>
        <dbReference type="SAM" id="MobiDB-lite"/>
    </source>
</evidence>
<protein>
    <submittedName>
        <fullName evidence="2">Uncharacterized protein</fullName>
    </submittedName>
</protein>
<dbReference type="AlphaFoldDB" id="A0A397J033"/>
<proteinExistence type="predicted"/>
<feature type="compositionally biased region" description="Polar residues" evidence="1">
    <location>
        <begin position="1"/>
        <end position="14"/>
    </location>
</feature>